<name>W1PJS4_AMBTC</name>
<keyword evidence="5" id="KW-0677">Repeat</keyword>
<feature type="chain" id="PRO_5004807433" description="Leucine-rich repeat-containing N-terminal plant-type domain-containing protein" evidence="10">
    <location>
        <begin position="33"/>
        <end position="332"/>
    </location>
</feature>
<evidence type="ECO:0000256" key="1">
    <source>
        <dbReference type="ARBA" id="ARBA00004167"/>
    </source>
</evidence>
<keyword evidence="2" id="KW-0433">Leucine-rich repeat</keyword>
<dbReference type="AlphaFoldDB" id="W1PJS4"/>
<dbReference type="Proteomes" id="UP000017836">
    <property type="component" value="Unassembled WGS sequence"/>
</dbReference>
<evidence type="ECO:0000313" key="11">
    <source>
        <dbReference type="EMBL" id="ERN10217.1"/>
    </source>
</evidence>
<evidence type="ECO:0000256" key="7">
    <source>
        <dbReference type="ARBA" id="ARBA00023136"/>
    </source>
</evidence>
<dbReference type="SUPFAM" id="SSF52058">
    <property type="entry name" value="L domain-like"/>
    <property type="match status" value="1"/>
</dbReference>
<feature type="transmembrane region" description="Helical" evidence="9">
    <location>
        <begin position="261"/>
        <end position="286"/>
    </location>
</feature>
<dbReference type="STRING" id="13333.W1PJS4"/>
<evidence type="ECO:0000256" key="4">
    <source>
        <dbReference type="ARBA" id="ARBA00022729"/>
    </source>
</evidence>
<dbReference type="InterPro" id="IPR001611">
    <property type="entry name" value="Leu-rich_rpt"/>
</dbReference>
<evidence type="ECO:0000256" key="8">
    <source>
        <dbReference type="SAM" id="MobiDB-lite"/>
    </source>
</evidence>
<evidence type="ECO:0000256" key="3">
    <source>
        <dbReference type="ARBA" id="ARBA00022692"/>
    </source>
</evidence>
<dbReference type="PANTHER" id="PTHR48007">
    <property type="entry name" value="LEUCINE-RICH REPEAT RECEPTOR-LIKE PROTEIN KINASE PXC1"/>
    <property type="match status" value="1"/>
</dbReference>
<evidence type="ECO:0000256" key="5">
    <source>
        <dbReference type="ARBA" id="ARBA00022737"/>
    </source>
</evidence>
<dbReference type="Pfam" id="PF00560">
    <property type="entry name" value="LRR_1"/>
    <property type="match status" value="1"/>
</dbReference>
<organism evidence="11 12">
    <name type="scientific">Amborella trichopoda</name>
    <dbReference type="NCBI Taxonomy" id="13333"/>
    <lineage>
        <taxon>Eukaryota</taxon>
        <taxon>Viridiplantae</taxon>
        <taxon>Streptophyta</taxon>
        <taxon>Embryophyta</taxon>
        <taxon>Tracheophyta</taxon>
        <taxon>Spermatophyta</taxon>
        <taxon>Magnoliopsida</taxon>
        <taxon>Amborellales</taxon>
        <taxon>Amborellaceae</taxon>
        <taxon>Amborella</taxon>
    </lineage>
</organism>
<feature type="signal peptide" evidence="10">
    <location>
        <begin position="1"/>
        <end position="32"/>
    </location>
</feature>
<dbReference type="PANTHER" id="PTHR48007:SF40">
    <property type="entry name" value="SERINE-THREONINE_TYROSINE-PROTEIN KINASE CATALYTIC DOMAIN-CONTAINING PROTEIN"/>
    <property type="match status" value="1"/>
</dbReference>
<reference evidence="12" key="1">
    <citation type="journal article" date="2013" name="Science">
        <title>The Amborella genome and the evolution of flowering plants.</title>
        <authorList>
            <consortium name="Amborella Genome Project"/>
        </authorList>
    </citation>
    <scope>NUCLEOTIDE SEQUENCE [LARGE SCALE GENOMIC DNA]</scope>
</reference>
<comment type="subcellular location">
    <subcellularLocation>
        <location evidence="1">Membrane</location>
        <topology evidence="1">Single-pass membrane protein</topology>
    </subcellularLocation>
</comment>
<feature type="region of interest" description="Disordered" evidence="8">
    <location>
        <begin position="296"/>
        <end position="332"/>
    </location>
</feature>
<dbReference type="FunFam" id="3.80.10.10:FF:000129">
    <property type="entry name" value="Leucine-rich repeat receptor-like kinase"/>
    <property type="match status" value="1"/>
</dbReference>
<dbReference type="InterPro" id="IPR046959">
    <property type="entry name" value="PRK1-6/SRF4-like"/>
</dbReference>
<evidence type="ECO:0000256" key="2">
    <source>
        <dbReference type="ARBA" id="ARBA00022614"/>
    </source>
</evidence>
<dbReference type="OMA" id="ICLENMG"/>
<dbReference type="Gene3D" id="3.80.10.10">
    <property type="entry name" value="Ribonuclease Inhibitor"/>
    <property type="match status" value="1"/>
</dbReference>
<dbReference type="Gramene" id="ERN10217">
    <property type="protein sequence ID" value="ERN10217"/>
    <property type="gene ID" value="AMTR_s00171p00046170"/>
</dbReference>
<keyword evidence="6 9" id="KW-1133">Transmembrane helix</keyword>
<accession>W1PJS4</accession>
<dbReference type="GO" id="GO:0016020">
    <property type="term" value="C:membrane"/>
    <property type="evidence" value="ECO:0007669"/>
    <property type="project" value="UniProtKB-SubCell"/>
</dbReference>
<dbReference type="eggNOG" id="ENOG502QR57">
    <property type="taxonomic scope" value="Eukaryota"/>
</dbReference>
<keyword evidence="12" id="KW-1185">Reference proteome</keyword>
<evidence type="ECO:0000256" key="6">
    <source>
        <dbReference type="ARBA" id="ARBA00022989"/>
    </source>
</evidence>
<gene>
    <name evidence="11" type="ORF">AMTR_s00171p00046170</name>
</gene>
<keyword evidence="3 9" id="KW-0812">Transmembrane</keyword>
<evidence type="ECO:0000256" key="9">
    <source>
        <dbReference type="SAM" id="Phobius"/>
    </source>
</evidence>
<proteinExistence type="predicted"/>
<keyword evidence="4 10" id="KW-0732">Signal</keyword>
<sequence>MQLPEAPQKIVSDRDRVMWLVLLFLVFPLSQGISNVDDFLPVERDALIELRETLNSTINLHSIWTGPPCIKNHSRWFGINCLNWHVTSLVLEGVQLSGSLKPDSFKNLTALRRLSFKNNSLFGTLPNFSNHPYLQFLQLSDNQFSGPIPGNFAEIPQLFELQMEGNSLNGTIPPFNQRTLKIFNVSNNLLEGQIPGTPVLQSFPVSSFVGNPGLCGKPLYETCTPSAPTIPITAPPLSPSLPGPPTPFVPPSEGPSKSFEVWGIVLIVVAATLVPLSVMLVFFCYYGRIYRKKSYGEEQENGGSLKPSTRAANKQGHGQPRPGSGPDLDRIM</sequence>
<evidence type="ECO:0000256" key="10">
    <source>
        <dbReference type="SAM" id="SignalP"/>
    </source>
</evidence>
<keyword evidence="7 9" id="KW-0472">Membrane</keyword>
<protein>
    <recommendedName>
        <fullName evidence="13">Leucine-rich repeat-containing N-terminal plant-type domain-containing protein</fullName>
    </recommendedName>
</protein>
<dbReference type="InterPro" id="IPR032675">
    <property type="entry name" value="LRR_dom_sf"/>
</dbReference>
<evidence type="ECO:0008006" key="13">
    <source>
        <dbReference type="Google" id="ProtNLM"/>
    </source>
</evidence>
<dbReference type="EMBL" id="KI392934">
    <property type="protein sequence ID" value="ERN10217.1"/>
    <property type="molecule type" value="Genomic_DNA"/>
</dbReference>
<dbReference type="HOGENOM" id="CLU_837707_0_0_1"/>
<evidence type="ECO:0000313" key="12">
    <source>
        <dbReference type="Proteomes" id="UP000017836"/>
    </source>
</evidence>